<dbReference type="PANTHER" id="PTHR42771:SF2">
    <property type="entry name" value="IRON(3+)-HYDROXAMATE IMPORT ATP-BINDING PROTEIN FHUC"/>
    <property type="match status" value="1"/>
</dbReference>
<keyword evidence="2" id="KW-0813">Transport</keyword>
<dbReference type="InterPro" id="IPR051535">
    <property type="entry name" value="Siderophore_ABC-ATPase"/>
</dbReference>
<evidence type="ECO:0000256" key="5">
    <source>
        <dbReference type="ARBA" id="ARBA00023004"/>
    </source>
</evidence>
<dbReference type="PANTHER" id="PTHR42771">
    <property type="entry name" value="IRON(3+)-HYDROXAMATE IMPORT ATP-BINDING PROTEIN FHUC"/>
    <property type="match status" value="1"/>
</dbReference>
<feature type="compositionally biased region" description="Basic and acidic residues" evidence="8">
    <location>
        <begin position="1"/>
        <end position="26"/>
    </location>
</feature>
<keyword evidence="5" id="KW-0408">Iron</keyword>
<dbReference type="Gene3D" id="3.40.50.300">
    <property type="entry name" value="P-loop containing nucleotide triphosphate hydrolases"/>
    <property type="match status" value="2"/>
</dbReference>
<comment type="caution">
    <text evidence="10">The sequence shown here is derived from an EMBL/GenBank/DDBJ whole genome shotgun (WGS) entry which is preliminary data.</text>
</comment>
<keyword evidence="3" id="KW-1003">Cell membrane</keyword>
<evidence type="ECO:0000256" key="4">
    <source>
        <dbReference type="ARBA" id="ARBA00022496"/>
    </source>
</evidence>
<evidence type="ECO:0000256" key="6">
    <source>
        <dbReference type="ARBA" id="ARBA00023065"/>
    </source>
</evidence>
<name>A0ABS1L8L5_9ACTN</name>
<evidence type="ECO:0000256" key="8">
    <source>
        <dbReference type="SAM" id="MobiDB-lite"/>
    </source>
</evidence>
<feature type="region of interest" description="Disordered" evidence="8">
    <location>
        <begin position="245"/>
        <end position="269"/>
    </location>
</feature>
<keyword evidence="11" id="KW-1185">Reference proteome</keyword>
<feature type="compositionally biased region" description="Acidic residues" evidence="8">
    <location>
        <begin position="258"/>
        <end position="269"/>
    </location>
</feature>
<reference evidence="10 11" key="1">
    <citation type="submission" date="2021-01" db="EMBL/GenBank/DDBJ databases">
        <title>Genome seq and assembly of Nocardiodes sp. G10.</title>
        <authorList>
            <person name="Chhetri G."/>
        </authorList>
    </citation>
    <scope>NUCLEOTIDE SEQUENCE [LARGE SCALE GENOMIC DNA]</scope>
    <source>
        <strain evidence="10 11">G10</strain>
    </source>
</reference>
<evidence type="ECO:0000256" key="3">
    <source>
        <dbReference type="ARBA" id="ARBA00022475"/>
    </source>
</evidence>
<evidence type="ECO:0000313" key="10">
    <source>
        <dbReference type="EMBL" id="MBL0748029.1"/>
    </source>
</evidence>
<dbReference type="InterPro" id="IPR003593">
    <property type="entry name" value="AAA+_ATPase"/>
</dbReference>
<evidence type="ECO:0000259" key="9">
    <source>
        <dbReference type="SMART" id="SM00382"/>
    </source>
</evidence>
<evidence type="ECO:0000256" key="1">
    <source>
        <dbReference type="ARBA" id="ARBA00004202"/>
    </source>
</evidence>
<accession>A0ABS1L8L5</accession>
<evidence type="ECO:0000313" key="11">
    <source>
        <dbReference type="Proteomes" id="UP000636918"/>
    </source>
</evidence>
<sequence length="269" mass="29420">MPFRGDDVPRHPVRRVEARPGHDLPRRSYPASIPAVAQVLADGLDLGPGVTFLVGENGSGKSTLVEAVATSFGLSPEGGSTHSQHSTRATESALGDALQLVRGAGSTKWGFFLRAETMHGWYSYIEGLGGDDHAFHEMSHGESFLAVLESRFTGAGFFCLDEPEAALSFSSTLGLVAALQRVVARRGQVLCATHSPVLAAMPGARILEAGPWGLRETAWGELELVDHWRRYLAEPWAYLRHLQDDREGDREDDRADDREDDREDDRADD</sequence>
<feature type="region of interest" description="Disordered" evidence="8">
    <location>
        <begin position="1"/>
        <end position="27"/>
    </location>
</feature>
<protein>
    <submittedName>
        <fullName evidence="10">AAA family ATPase</fullName>
    </submittedName>
</protein>
<organism evidence="10 11">
    <name type="scientific">Nocardioides baculatus</name>
    <dbReference type="NCBI Taxonomy" id="2801337"/>
    <lineage>
        <taxon>Bacteria</taxon>
        <taxon>Bacillati</taxon>
        <taxon>Actinomycetota</taxon>
        <taxon>Actinomycetes</taxon>
        <taxon>Propionibacteriales</taxon>
        <taxon>Nocardioidaceae</taxon>
        <taxon>Nocardioides</taxon>
    </lineage>
</organism>
<dbReference type="InterPro" id="IPR038729">
    <property type="entry name" value="Rad50/SbcC_AAA"/>
</dbReference>
<evidence type="ECO:0000256" key="7">
    <source>
        <dbReference type="ARBA" id="ARBA00023136"/>
    </source>
</evidence>
<dbReference type="SMART" id="SM00382">
    <property type="entry name" value="AAA"/>
    <property type="match status" value="1"/>
</dbReference>
<dbReference type="InterPro" id="IPR027417">
    <property type="entry name" value="P-loop_NTPase"/>
</dbReference>
<dbReference type="Proteomes" id="UP000636918">
    <property type="component" value="Unassembled WGS sequence"/>
</dbReference>
<proteinExistence type="predicted"/>
<dbReference type="RefSeq" id="WP_201936059.1">
    <property type="nucleotide sequence ID" value="NZ_JAERSG010000003.1"/>
</dbReference>
<comment type="subcellular location">
    <subcellularLocation>
        <location evidence="1">Cell membrane</location>
        <topology evidence="1">Peripheral membrane protein</topology>
    </subcellularLocation>
</comment>
<gene>
    <name evidence="10" type="ORF">JI751_10440</name>
</gene>
<evidence type="ECO:0000256" key="2">
    <source>
        <dbReference type="ARBA" id="ARBA00022448"/>
    </source>
</evidence>
<dbReference type="EMBL" id="JAERSG010000003">
    <property type="protein sequence ID" value="MBL0748029.1"/>
    <property type="molecule type" value="Genomic_DNA"/>
</dbReference>
<feature type="compositionally biased region" description="Basic and acidic residues" evidence="8">
    <location>
        <begin position="245"/>
        <end position="257"/>
    </location>
</feature>
<feature type="domain" description="AAA+ ATPase" evidence="9">
    <location>
        <begin position="47"/>
        <end position="214"/>
    </location>
</feature>
<dbReference type="Pfam" id="PF13476">
    <property type="entry name" value="AAA_23"/>
    <property type="match status" value="1"/>
</dbReference>
<keyword evidence="7" id="KW-0472">Membrane</keyword>
<dbReference type="SUPFAM" id="SSF52540">
    <property type="entry name" value="P-loop containing nucleoside triphosphate hydrolases"/>
    <property type="match status" value="1"/>
</dbReference>
<keyword evidence="4" id="KW-0410">Iron transport</keyword>
<keyword evidence="6" id="KW-0406">Ion transport</keyword>